<dbReference type="Gene3D" id="1.10.1740.10">
    <property type="match status" value="1"/>
</dbReference>
<keyword evidence="2" id="KW-0805">Transcription regulation</keyword>
<reference evidence="7 8" key="1">
    <citation type="submission" date="2015-09" db="EMBL/GenBank/DDBJ databases">
        <title>Genome sequencing project for genomic taxonomy and phylogenomics of Bacillus-like bacteria.</title>
        <authorList>
            <person name="Liu B."/>
            <person name="Wang J."/>
            <person name="Zhu Y."/>
            <person name="Liu G."/>
            <person name="Chen Q."/>
            <person name="Chen Z."/>
            <person name="Lan J."/>
            <person name="Che J."/>
            <person name="Ge C."/>
            <person name="Shi H."/>
            <person name="Pan Z."/>
            <person name="Liu X."/>
        </authorList>
    </citation>
    <scope>NUCLEOTIDE SEQUENCE [LARGE SCALE GENOMIC DNA]</scope>
    <source>
        <strain evidence="7 8">LMG 18435</strain>
    </source>
</reference>
<dbReference type="PATRIC" id="fig|157838.3.peg.5251"/>
<dbReference type="InterPro" id="IPR013325">
    <property type="entry name" value="RNA_pol_sigma_r2"/>
</dbReference>
<dbReference type="EMBL" id="LJJC01000015">
    <property type="protein sequence ID" value="KQL50674.1"/>
    <property type="molecule type" value="Genomic_DNA"/>
</dbReference>
<dbReference type="Proteomes" id="UP000051888">
    <property type="component" value="Unassembled WGS sequence"/>
</dbReference>
<accession>A0A0Q3WRP7</accession>
<evidence type="ECO:0000313" key="7">
    <source>
        <dbReference type="EMBL" id="KQL50674.1"/>
    </source>
</evidence>
<dbReference type="PANTHER" id="PTHR43133">
    <property type="entry name" value="RNA POLYMERASE ECF-TYPE SIGMA FACTO"/>
    <property type="match status" value="1"/>
</dbReference>
<keyword evidence="4" id="KW-0804">Transcription</keyword>
<dbReference type="SUPFAM" id="SSF88659">
    <property type="entry name" value="Sigma3 and sigma4 domains of RNA polymerase sigma factors"/>
    <property type="match status" value="1"/>
</dbReference>
<dbReference type="SUPFAM" id="SSF88946">
    <property type="entry name" value="Sigma2 domain of RNA polymerase sigma factors"/>
    <property type="match status" value="1"/>
</dbReference>
<organism evidence="7 8">
    <name type="scientific">Heyndrickxia shackletonii</name>
    <dbReference type="NCBI Taxonomy" id="157838"/>
    <lineage>
        <taxon>Bacteria</taxon>
        <taxon>Bacillati</taxon>
        <taxon>Bacillota</taxon>
        <taxon>Bacilli</taxon>
        <taxon>Bacillales</taxon>
        <taxon>Bacillaceae</taxon>
        <taxon>Heyndrickxia</taxon>
    </lineage>
</organism>
<dbReference type="InterPro" id="IPR039425">
    <property type="entry name" value="RNA_pol_sigma-70-like"/>
</dbReference>
<feature type="domain" description="RNA polymerase sigma factor 70 region 4 type 2" evidence="6">
    <location>
        <begin position="116"/>
        <end position="168"/>
    </location>
</feature>
<dbReference type="InterPro" id="IPR036388">
    <property type="entry name" value="WH-like_DNA-bd_sf"/>
</dbReference>
<keyword evidence="8" id="KW-1185">Reference proteome</keyword>
<evidence type="ECO:0000313" key="8">
    <source>
        <dbReference type="Proteomes" id="UP000051888"/>
    </source>
</evidence>
<dbReference type="RefSeq" id="WP_055742276.1">
    <property type="nucleotide sequence ID" value="NZ_JAAIWL010000002.1"/>
</dbReference>
<name>A0A0Q3WRP7_9BACI</name>
<dbReference type="Gene3D" id="1.10.10.10">
    <property type="entry name" value="Winged helix-like DNA-binding domain superfamily/Winged helix DNA-binding domain"/>
    <property type="match status" value="1"/>
</dbReference>
<evidence type="ECO:0000256" key="3">
    <source>
        <dbReference type="ARBA" id="ARBA00023082"/>
    </source>
</evidence>
<dbReference type="GO" id="GO:0003677">
    <property type="term" value="F:DNA binding"/>
    <property type="evidence" value="ECO:0007669"/>
    <property type="project" value="InterPro"/>
</dbReference>
<comment type="similarity">
    <text evidence="1">Belongs to the sigma-70 factor family. ECF subfamily.</text>
</comment>
<dbReference type="AlphaFoldDB" id="A0A0Q3WRP7"/>
<evidence type="ECO:0000259" key="6">
    <source>
        <dbReference type="Pfam" id="PF08281"/>
    </source>
</evidence>
<dbReference type="Pfam" id="PF08281">
    <property type="entry name" value="Sigma70_r4_2"/>
    <property type="match status" value="1"/>
</dbReference>
<dbReference type="CDD" id="cd06171">
    <property type="entry name" value="Sigma70_r4"/>
    <property type="match status" value="1"/>
</dbReference>
<keyword evidence="3" id="KW-0731">Sigma factor</keyword>
<dbReference type="NCBIfam" id="TIGR02937">
    <property type="entry name" value="sigma70-ECF"/>
    <property type="match status" value="1"/>
</dbReference>
<evidence type="ECO:0008006" key="9">
    <source>
        <dbReference type="Google" id="ProtNLM"/>
    </source>
</evidence>
<dbReference type="Pfam" id="PF04542">
    <property type="entry name" value="Sigma70_r2"/>
    <property type="match status" value="1"/>
</dbReference>
<dbReference type="PANTHER" id="PTHR43133:SF60">
    <property type="entry name" value="RNA POLYMERASE SIGMA FACTOR SIGV"/>
    <property type="match status" value="1"/>
</dbReference>
<dbReference type="STRING" id="157838.AN964_23865"/>
<dbReference type="InterPro" id="IPR013249">
    <property type="entry name" value="RNA_pol_sigma70_r4_t2"/>
</dbReference>
<evidence type="ECO:0000259" key="5">
    <source>
        <dbReference type="Pfam" id="PF04542"/>
    </source>
</evidence>
<comment type="caution">
    <text evidence="7">The sequence shown here is derived from an EMBL/GenBank/DDBJ whole genome shotgun (WGS) entry which is preliminary data.</text>
</comment>
<dbReference type="InterPro" id="IPR007627">
    <property type="entry name" value="RNA_pol_sigma70_r2"/>
</dbReference>
<dbReference type="InterPro" id="IPR013324">
    <property type="entry name" value="RNA_pol_sigma_r3/r4-like"/>
</dbReference>
<dbReference type="GO" id="GO:0016987">
    <property type="term" value="F:sigma factor activity"/>
    <property type="evidence" value="ECO:0007669"/>
    <property type="project" value="UniProtKB-KW"/>
</dbReference>
<evidence type="ECO:0000256" key="4">
    <source>
        <dbReference type="ARBA" id="ARBA00023163"/>
    </source>
</evidence>
<protein>
    <recommendedName>
        <fullName evidence="9">RNA polymerase sigma factor</fullName>
    </recommendedName>
</protein>
<proteinExistence type="inferred from homology"/>
<feature type="domain" description="RNA polymerase sigma-70 region 2" evidence="5">
    <location>
        <begin position="18"/>
        <end position="83"/>
    </location>
</feature>
<dbReference type="InterPro" id="IPR014284">
    <property type="entry name" value="RNA_pol_sigma-70_dom"/>
</dbReference>
<evidence type="ECO:0000256" key="2">
    <source>
        <dbReference type="ARBA" id="ARBA00023015"/>
    </source>
</evidence>
<gene>
    <name evidence="7" type="ORF">AN964_23865</name>
</gene>
<sequence>MIAANRKQDNVIDLEEFIQTHGKALLHYIYSIMKHWEMSEDIYQETLLSAFIHYKSFEKRASLKNWIYKIAQNKCKDMWKKENVRKRYINNQTMEQNEVILHDETENTVMEKCLHEELMKKINELPNRYKNPILLYYFHDFTIMDISKNSELPMSTVKTHLRRGKEKLKGKVASIN</sequence>
<dbReference type="GO" id="GO:0006352">
    <property type="term" value="P:DNA-templated transcription initiation"/>
    <property type="evidence" value="ECO:0007669"/>
    <property type="project" value="InterPro"/>
</dbReference>
<evidence type="ECO:0000256" key="1">
    <source>
        <dbReference type="ARBA" id="ARBA00010641"/>
    </source>
</evidence>